<sequence>GSTSCGDATVDHSTVGALSENARLLGLHLDPIMPRNTAKGGAKASAKAAARKAHAKSSKRCSKSSALKEATK</sequence>
<evidence type="ECO:0000256" key="1">
    <source>
        <dbReference type="SAM" id="MobiDB-lite"/>
    </source>
</evidence>
<feature type="region of interest" description="Disordered" evidence="1">
    <location>
        <begin position="36"/>
        <end position="72"/>
    </location>
</feature>
<dbReference type="Proteomes" id="UP000053864">
    <property type="component" value="Unassembled WGS sequence"/>
</dbReference>
<gene>
    <name evidence="2" type="ORF">L916_04348</name>
</gene>
<feature type="non-terminal residue" evidence="2">
    <location>
        <position position="72"/>
    </location>
</feature>
<protein>
    <submittedName>
        <fullName evidence="2">Uncharacterized protein</fullName>
    </submittedName>
</protein>
<accession>W2JGQ4</accession>
<dbReference type="EMBL" id="KI671746">
    <property type="protein sequence ID" value="ETL45591.1"/>
    <property type="molecule type" value="Genomic_DNA"/>
</dbReference>
<organism evidence="2 3">
    <name type="scientific">Phytophthora nicotianae</name>
    <name type="common">Potato buckeye rot agent</name>
    <name type="synonym">Phytophthora parasitica</name>
    <dbReference type="NCBI Taxonomy" id="4792"/>
    <lineage>
        <taxon>Eukaryota</taxon>
        <taxon>Sar</taxon>
        <taxon>Stramenopiles</taxon>
        <taxon>Oomycota</taxon>
        <taxon>Peronosporomycetes</taxon>
        <taxon>Peronosporales</taxon>
        <taxon>Peronosporaceae</taxon>
        <taxon>Phytophthora</taxon>
    </lineage>
</organism>
<name>W2JGQ4_PHYNI</name>
<feature type="compositionally biased region" description="Basic residues" evidence="1">
    <location>
        <begin position="49"/>
        <end position="62"/>
    </location>
</feature>
<evidence type="ECO:0000313" key="3">
    <source>
        <dbReference type="Proteomes" id="UP000053864"/>
    </source>
</evidence>
<proteinExistence type="predicted"/>
<feature type="compositionally biased region" description="Low complexity" evidence="1">
    <location>
        <begin position="38"/>
        <end position="48"/>
    </location>
</feature>
<evidence type="ECO:0000313" key="2">
    <source>
        <dbReference type="EMBL" id="ETL45591.1"/>
    </source>
</evidence>
<feature type="non-terminal residue" evidence="2">
    <location>
        <position position="1"/>
    </location>
</feature>
<dbReference type="AlphaFoldDB" id="W2JGQ4"/>
<reference evidence="2 3" key="1">
    <citation type="submission" date="2013-11" db="EMBL/GenBank/DDBJ databases">
        <title>The Genome Sequence of Phytophthora parasitica CJ05E6.</title>
        <authorList>
            <consortium name="The Broad Institute Genomics Platform"/>
            <person name="Russ C."/>
            <person name="Tyler B."/>
            <person name="Panabieres F."/>
            <person name="Shan W."/>
            <person name="Tripathy S."/>
            <person name="Grunwald N."/>
            <person name="Machado M."/>
            <person name="Johnson C.S."/>
            <person name="Arredondo F."/>
            <person name="Hong C."/>
            <person name="Coffey M."/>
            <person name="Young S.K."/>
            <person name="Zeng Q."/>
            <person name="Gargeya S."/>
            <person name="Fitzgerald M."/>
            <person name="Abouelleil A."/>
            <person name="Alvarado L."/>
            <person name="Chapman S.B."/>
            <person name="Gainer-Dewar J."/>
            <person name="Goldberg J."/>
            <person name="Griggs A."/>
            <person name="Gujja S."/>
            <person name="Hansen M."/>
            <person name="Howarth C."/>
            <person name="Imamovic A."/>
            <person name="Ireland A."/>
            <person name="Larimer J."/>
            <person name="McCowan C."/>
            <person name="Murphy C."/>
            <person name="Pearson M."/>
            <person name="Poon T.W."/>
            <person name="Priest M."/>
            <person name="Roberts A."/>
            <person name="Saif S."/>
            <person name="Shea T."/>
            <person name="Sykes S."/>
            <person name="Wortman J."/>
            <person name="Nusbaum C."/>
            <person name="Birren B."/>
        </authorList>
    </citation>
    <scope>NUCLEOTIDE SEQUENCE [LARGE SCALE GENOMIC DNA]</scope>
    <source>
        <strain evidence="2 3">CJ05E6</strain>
    </source>
</reference>